<evidence type="ECO:0000313" key="10">
    <source>
        <dbReference type="Proteomes" id="UP000003136"/>
    </source>
</evidence>
<reference evidence="9 10" key="2">
    <citation type="submission" date="2008-11" db="EMBL/GenBank/DDBJ databases">
        <authorList>
            <person name="Fulton L."/>
            <person name="Clifton S."/>
            <person name="Fulton B."/>
            <person name="Xu J."/>
            <person name="Minx P."/>
            <person name="Pepin K.H."/>
            <person name="Johnson M."/>
            <person name="Bhonagiri V."/>
            <person name="Nash W.E."/>
            <person name="Mardis E.R."/>
            <person name="Wilson R.K."/>
        </authorList>
    </citation>
    <scope>NUCLEOTIDE SEQUENCE [LARGE SCALE GENOMIC DNA]</scope>
    <source>
        <strain evidence="9 10">ATCC 43243</strain>
    </source>
</reference>
<evidence type="ECO:0000259" key="7">
    <source>
        <dbReference type="Pfam" id="PF00483"/>
    </source>
</evidence>
<comment type="similarity">
    <text evidence="1">Belongs to the bacterial/plant glucose-1-phosphate adenylyltransferase family.</text>
</comment>
<evidence type="ECO:0000256" key="3">
    <source>
        <dbReference type="ARBA" id="ARBA00022741"/>
    </source>
</evidence>
<evidence type="ECO:0000256" key="2">
    <source>
        <dbReference type="ARBA" id="ARBA00022600"/>
    </source>
</evidence>
<evidence type="ECO:0000256" key="1">
    <source>
        <dbReference type="ARBA" id="ARBA00010443"/>
    </source>
</evidence>
<keyword evidence="6" id="KW-0119">Carbohydrate metabolism</keyword>
<evidence type="ECO:0000256" key="6">
    <source>
        <dbReference type="ARBA" id="ARBA00023277"/>
    </source>
</evidence>
<evidence type="ECO:0000259" key="8">
    <source>
        <dbReference type="Pfam" id="PF24894"/>
    </source>
</evidence>
<dbReference type="EMBL" id="ABVQ01000037">
    <property type="protein sequence ID" value="EEC55959.1"/>
    <property type="molecule type" value="Genomic_DNA"/>
</dbReference>
<dbReference type="Gene3D" id="3.90.550.10">
    <property type="entry name" value="Spore Coat Polysaccharide Biosynthesis Protein SpsA, Chain A"/>
    <property type="match status" value="1"/>
</dbReference>
<dbReference type="Proteomes" id="UP000003136">
    <property type="component" value="Unassembled WGS sequence"/>
</dbReference>
<dbReference type="InterPro" id="IPR029044">
    <property type="entry name" value="Nucleotide-diphossugar_trans"/>
</dbReference>
<evidence type="ECO:0000313" key="9">
    <source>
        <dbReference type="EMBL" id="EEC55959.1"/>
    </source>
</evidence>
<dbReference type="InterPro" id="IPR011831">
    <property type="entry name" value="ADP-Glc_PPase"/>
</dbReference>
<dbReference type="CDD" id="cd02508">
    <property type="entry name" value="ADP_Glucose_PP"/>
    <property type="match status" value="1"/>
</dbReference>
<dbReference type="GO" id="GO:0005978">
    <property type="term" value="P:glycogen biosynthetic process"/>
    <property type="evidence" value="ECO:0007669"/>
    <property type="project" value="UniProtKB-KW"/>
</dbReference>
<keyword evidence="4" id="KW-0067">ATP-binding</keyword>
<dbReference type="GO" id="GO:0008878">
    <property type="term" value="F:glucose-1-phosphate adenylyltransferase activity"/>
    <property type="evidence" value="ECO:0007669"/>
    <property type="project" value="InterPro"/>
</dbReference>
<dbReference type="InterPro" id="IPR056818">
    <property type="entry name" value="GlmU/GlgC-like_hexapep"/>
</dbReference>
<dbReference type="eggNOG" id="COG0448">
    <property type="taxonomic scope" value="Bacteria"/>
</dbReference>
<keyword evidence="3" id="KW-0547">Nucleotide-binding</keyword>
<dbReference type="InterPro" id="IPR011004">
    <property type="entry name" value="Trimer_LpxA-like_sf"/>
</dbReference>
<dbReference type="GO" id="GO:0005524">
    <property type="term" value="F:ATP binding"/>
    <property type="evidence" value="ECO:0007669"/>
    <property type="project" value="UniProtKB-KW"/>
</dbReference>
<protein>
    <submittedName>
        <fullName evidence="9">Uncharacterized protein</fullName>
    </submittedName>
</protein>
<dbReference type="Pfam" id="PF00483">
    <property type="entry name" value="NTP_transferase"/>
    <property type="match status" value="1"/>
</dbReference>
<dbReference type="PANTHER" id="PTHR43523:SF6">
    <property type="entry name" value="GLYCOGEN BIOSYNTHESIS PROTEIN GLGD"/>
    <property type="match status" value="1"/>
</dbReference>
<dbReference type="InterPro" id="IPR005835">
    <property type="entry name" value="NTP_transferase_dom"/>
</dbReference>
<dbReference type="SUPFAM" id="SSF51161">
    <property type="entry name" value="Trimeric LpxA-like enzymes"/>
    <property type="match status" value="1"/>
</dbReference>
<feature type="domain" description="Nucleotidyl transferase" evidence="7">
    <location>
        <begin position="5"/>
        <end position="255"/>
    </location>
</feature>
<dbReference type="CDD" id="cd04651">
    <property type="entry name" value="LbH_G1P_AT_C"/>
    <property type="match status" value="1"/>
</dbReference>
<dbReference type="PROSITE" id="PS00809">
    <property type="entry name" value="ADP_GLC_PYROPHOSPH_2"/>
    <property type="match status" value="1"/>
</dbReference>
<name>B7AUR8_9FIRM</name>
<keyword evidence="5" id="KW-0320">Glycogen biosynthesis</keyword>
<reference evidence="9 10" key="1">
    <citation type="submission" date="2008-11" db="EMBL/GenBank/DDBJ databases">
        <title>Draft genome sequence of Bacteroides pectinophilus (ATCC 43243).</title>
        <authorList>
            <person name="Sudarsanam P."/>
            <person name="Ley R."/>
            <person name="Guruge J."/>
            <person name="Turnbaugh P.J."/>
            <person name="Mahowald M."/>
            <person name="Liep D."/>
            <person name="Gordon J."/>
        </authorList>
    </citation>
    <scope>NUCLEOTIDE SEQUENCE [LARGE SCALE GENOMIC DNA]</scope>
    <source>
        <strain evidence="9 10">ATCC 43243</strain>
    </source>
</reference>
<dbReference type="NCBIfam" id="TIGR02092">
    <property type="entry name" value="glgD"/>
    <property type="match status" value="1"/>
</dbReference>
<accession>B7AUR8</accession>
<dbReference type="InterPro" id="IPR011832">
    <property type="entry name" value="GlgDAde_trans"/>
</dbReference>
<evidence type="ECO:0000256" key="5">
    <source>
        <dbReference type="ARBA" id="ARBA00023056"/>
    </source>
</evidence>
<keyword evidence="10" id="KW-1185">Reference proteome</keyword>
<organism evidence="9 10">
    <name type="scientific">[Bacteroides] pectinophilus ATCC 43243</name>
    <dbReference type="NCBI Taxonomy" id="483218"/>
    <lineage>
        <taxon>Bacteria</taxon>
        <taxon>Bacillati</taxon>
        <taxon>Bacillota</taxon>
        <taxon>Clostridia</taxon>
        <taxon>Eubacteriales</taxon>
    </lineage>
</organism>
<gene>
    <name evidence="9" type="ORF">BACPEC_02466</name>
</gene>
<sequence>MRAIGIILAGGNNKMMKELSNKRAIAAMPIAGSYRSIDFALSNMSNSHISKVAVITQYNARSLNEHLSSSKWWDFGRKQGGLFVFTPTITADSSYWYRGTADSLYQNLHFLKTSHEPYVVIASGDGVYKLDYGKVLEYHIEKKADITMVVKKLDDKEDLKRFGLVSMSPEGRITEIDEKPIETNLTTASIGVYVIRRRLLIELIEKAAEEDRHDFVKDILIRYKNLKRIYGYKLDTYWSNISTVNSYYKTNMDFLDKDIRNYFFKEYPDIYSKVDDLPPAKYNYGANVKNSLVASGCIINGMVENSVLFKKVYIGNNSVIKNSIILNNTYIGDNAYIENCIVESNGTIKANTRHVGEESEPKIVIENGISYFS</sequence>
<dbReference type="AlphaFoldDB" id="B7AUR8"/>
<dbReference type="SUPFAM" id="SSF53448">
    <property type="entry name" value="Nucleotide-diphospho-sugar transferases"/>
    <property type="match status" value="1"/>
</dbReference>
<feature type="domain" description="Glucose-1-phosphate adenylyltransferase/Bifunctional protein GlmU-like C-terminal hexapeptide" evidence="8">
    <location>
        <begin position="286"/>
        <end position="360"/>
    </location>
</feature>
<dbReference type="InterPro" id="IPR005836">
    <property type="entry name" value="ADP_Glu_pyroP_CS"/>
</dbReference>
<proteinExistence type="inferred from homology"/>
<evidence type="ECO:0000256" key="4">
    <source>
        <dbReference type="ARBA" id="ARBA00022840"/>
    </source>
</evidence>
<dbReference type="Gene3D" id="2.160.10.10">
    <property type="entry name" value="Hexapeptide repeat proteins"/>
    <property type="match status" value="1"/>
</dbReference>
<dbReference type="STRING" id="483218.BACPEC_02466"/>
<dbReference type="Pfam" id="PF24894">
    <property type="entry name" value="Hexapep_GlmU"/>
    <property type="match status" value="1"/>
</dbReference>
<keyword evidence="2" id="KW-0321">Glycogen metabolism</keyword>
<dbReference type="HOGENOM" id="CLU_029499_14_0_9"/>
<dbReference type="PANTHER" id="PTHR43523">
    <property type="entry name" value="GLUCOSE-1-PHOSPHATE ADENYLYLTRANSFERASE-RELATED"/>
    <property type="match status" value="1"/>
</dbReference>